<comment type="caution">
    <text evidence="2">The sequence shown here is derived from an EMBL/GenBank/DDBJ whole genome shotgun (WGS) entry which is preliminary data.</text>
</comment>
<keyword evidence="3" id="KW-1185">Reference proteome</keyword>
<reference evidence="2 3" key="1">
    <citation type="submission" date="2019-06" db="EMBL/GenBank/DDBJ databases">
        <title>Taxogenomics and systematics of the genus Pantoea.</title>
        <authorList>
            <person name="Tambong J.T."/>
        </authorList>
    </citation>
    <scope>NUCLEOTIDE SEQUENCE [LARGE SCALE GENOMIC DNA]</scope>
    <source>
        <strain evidence="2 3">LMG 2558</strain>
    </source>
</reference>
<organism evidence="2 3">
    <name type="scientific">Pantoea anthophila</name>
    <dbReference type="NCBI Taxonomy" id="470931"/>
    <lineage>
        <taxon>Bacteria</taxon>
        <taxon>Pseudomonadati</taxon>
        <taxon>Pseudomonadota</taxon>
        <taxon>Gammaproteobacteria</taxon>
        <taxon>Enterobacterales</taxon>
        <taxon>Erwiniaceae</taxon>
        <taxon>Pantoea</taxon>
    </lineage>
</organism>
<evidence type="ECO:0000313" key="2">
    <source>
        <dbReference type="EMBL" id="TPV33684.1"/>
    </source>
</evidence>
<name>A0ABY2ZLH6_9GAMM</name>
<proteinExistence type="predicted"/>
<sequence>MSKPHAPERIRQRAERIKEHWRTGKIHARRTYRGQYLTLRVTPQWRLLSRDKGQSWELLSHADYDNQI</sequence>
<feature type="domain" description="ParE-like toxin" evidence="1">
    <location>
        <begin position="9"/>
        <end position="66"/>
    </location>
</feature>
<dbReference type="EMBL" id="VHIZ01000009">
    <property type="protein sequence ID" value="TPV33684.1"/>
    <property type="molecule type" value="Genomic_DNA"/>
</dbReference>
<accession>A0ABY2ZLH6</accession>
<dbReference type="Pfam" id="PF24732">
    <property type="entry name" value="ParE_like"/>
    <property type="match status" value="1"/>
</dbReference>
<gene>
    <name evidence="2" type="ORF">FJW00_01160</name>
</gene>
<dbReference type="Proteomes" id="UP000316142">
    <property type="component" value="Unassembled WGS sequence"/>
</dbReference>
<protein>
    <recommendedName>
        <fullName evidence="1">ParE-like toxin domain-containing protein</fullName>
    </recommendedName>
</protein>
<evidence type="ECO:0000259" key="1">
    <source>
        <dbReference type="Pfam" id="PF24732"/>
    </source>
</evidence>
<dbReference type="InterPro" id="IPR056925">
    <property type="entry name" value="ParE-like"/>
</dbReference>
<evidence type="ECO:0000313" key="3">
    <source>
        <dbReference type="Proteomes" id="UP000316142"/>
    </source>
</evidence>